<organism evidence="2 3">
    <name type="scientific">Sneathia vaginalis</name>
    <dbReference type="NCBI Taxonomy" id="187101"/>
    <lineage>
        <taxon>Bacteria</taxon>
        <taxon>Fusobacteriati</taxon>
        <taxon>Fusobacteriota</taxon>
        <taxon>Fusobacteriia</taxon>
        <taxon>Fusobacteriales</taxon>
        <taxon>Leptotrichiaceae</taxon>
        <taxon>Sneathia</taxon>
    </lineage>
</organism>
<dbReference type="InterPro" id="IPR010390">
    <property type="entry name" value="ABC-2_transporter-like"/>
</dbReference>
<dbReference type="HOGENOM" id="CLU_084465_1_0_0"/>
<reference evidence="2 3" key="1">
    <citation type="journal article" date="2012" name="BMC Genomics">
        <title>Genomic sequence analysis and characterization of Sneathia amnii sp. nov.</title>
        <authorList>
            <consortium name="Vaginal Microbiome Consortium (additional members)"/>
            <person name="Harwich M.D.Jr."/>
            <person name="Serrano M.G."/>
            <person name="Fettweis J.M."/>
            <person name="Alves J.M."/>
            <person name="Reimers M.A."/>
            <person name="Buck G.A."/>
            <person name="Jefferson K.K."/>
        </authorList>
    </citation>
    <scope>NUCLEOTIDE SEQUENCE [LARGE SCALE GENOMIC DNA]</scope>
    <source>
        <strain evidence="2 3">SN35</strain>
    </source>
</reference>
<feature type="transmembrane region" description="Helical" evidence="1">
    <location>
        <begin position="133"/>
        <end position="150"/>
    </location>
</feature>
<dbReference type="KEGG" id="sns:VC03_00770"/>
<dbReference type="RefSeq" id="WP_046328229.1">
    <property type="nucleotide sequence ID" value="NZ_CP011280.1"/>
</dbReference>
<dbReference type="OrthoDB" id="2027431at2"/>
<dbReference type="EMBL" id="CP011280">
    <property type="protein sequence ID" value="AKC95123.1"/>
    <property type="molecule type" value="Genomic_DNA"/>
</dbReference>
<dbReference type="PANTHER" id="PTHR36832">
    <property type="entry name" value="SLR1174 PROTEIN-RELATED"/>
    <property type="match status" value="1"/>
</dbReference>
<evidence type="ECO:0000313" key="2">
    <source>
        <dbReference type="EMBL" id="AKC95123.1"/>
    </source>
</evidence>
<dbReference type="Pfam" id="PF06182">
    <property type="entry name" value="ABC2_membrane_6"/>
    <property type="match status" value="1"/>
</dbReference>
<sequence>MKYLKISKNRILINFQYRFNMLAQIFMYIFSFLAILYMWLSIYQNNTDIGAYTKKEMIVYIFIINMLHYLFDFRNVTRIGELVHSGQLSTYIIRPISIESESLFFYLGENALKNFLMLLIFLGSGIVYKNNNILLTLMLFIIIYFVYFYIEQTLACLGFWMLETWPLIGLVNGIYYILSGTTFPLDILPKPIYSVVKYNPFSMIGFSLTKSLQNSLSVSENVKYIIAGLIWLVIFKMAYNFMMKKGLEKYEGMGA</sequence>
<dbReference type="PANTHER" id="PTHR36832:SF1">
    <property type="entry name" value="SLR1174 PROTEIN"/>
    <property type="match status" value="1"/>
</dbReference>
<proteinExistence type="predicted"/>
<accession>A0A0E3UUA9</accession>
<feature type="transmembrane region" description="Helical" evidence="1">
    <location>
        <begin position="103"/>
        <end position="127"/>
    </location>
</feature>
<dbReference type="Proteomes" id="UP000033103">
    <property type="component" value="Chromosome"/>
</dbReference>
<feature type="transmembrane region" description="Helical" evidence="1">
    <location>
        <begin position="222"/>
        <end position="239"/>
    </location>
</feature>
<keyword evidence="1" id="KW-0812">Transmembrane</keyword>
<gene>
    <name evidence="2" type="ORF">VC03_00770</name>
</gene>
<feature type="transmembrane region" description="Helical" evidence="1">
    <location>
        <begin position="52"/>
        <end position="71"/>
    </location>
</feature>
<evidence type="ECO:0000256" key="1">
    <source>
        <dbReference type="SAM" id="Phobius"/>
    </source>
</evidence>
<dbReference type="PATRIC" id="fig|1069640.6.peg.146"/>
<evidence type="ECO:0008006" key="4">
    <source>
        <dbReference type="Google" id="ProtNLM"/>
    </source>
</evidence>
<name>A0A0E3UUA9_9FUSO</name>
<feature type="transmembrane region" description="Helical" evidence="1">
    <location>
        <begin position="157"/>
        <end position="178"/>
    </location>
</feature>
<dbReference type="STRING" id="187101.VC03_00770"/>
<dbReference type="AlphaFoldDB" id="A0A0E3UUA9"/>
<keyword evidence="1" id="KW-1133">Transmembrane helix</keyword>
<evidence type="ECO:0000313" key="3">
    <source>
        <dbReference type="Proteomes" id="UP000033103"/>
    </source>
</evidence>
<keyword evidence="1" id="KW-0472">Membrane</keyword>
<protein>
    <recommendedName>
        <fullName evidence="4">ABC transporter permease</fullName>
    </recommendedName>
</protein>
<keyword evidence="3" id="KW-1185">Reference proteome</keyword>
<feature type="transmembrane region" description="Helical" evidence="1">
    <location>
        <begin position="21"/>
        <end position="40"/>
    </location>
</feature>